<reference evidence="2" key="1">
    <citation type="journal article" date="2019" name="Int. J. Syst. Evol. Microbiol.">
        <title>The Global Catalogue of Microorganisms (GCM) 10K type strain sequencing project: providing services to taxonomists for standard genome sequencing and annotation.</title>
        <authorList>
            <consortium name="The Broad Institute Genomics Platform"/>
            <consortium name="The Broad Institute Genome Sequencing Center for Infectious Disease"/>
            <person name="Wu L."/>
            <person name="Ma J."/>
        </authorList>
    </citation>
    <scope>NUCLEOTIDE SEQUENCE [LARGE SCALE GENOMIC DNA]</scope>
    <source>
        <strain evidence="2">SHR3</strain>
    </source>
</reference>
<keyword evidence="2" id="KW-1185">Reference proteome</keyword>
<dbReference type="EMBL" id="JBHSOG010000005">
    <property type="protein sequence ID" value="MFC5767848.1"/>
    <property type="molecule type" value="Genomic_DNA"/>
</dbReference>
<gene>
    <name evidence="1" type="ORF">ACFPTN_00520</name>
</gene>
<evidence type="ECO:0000313" key="2">
    <source>
        <dbReference type="Proteomes" id="UP001595974"/>
    </source>
</evidence>
<evidence type="ECO:0000313" key="1">
    <source>
        <dbReference type="EMBL" id="MFC5767848.1"/>
    </source>
</evidence>
<accession>A0ABW1AKQ1</accession>
<dbReference type="Proteomes" id="UP001595974">
    <property type="component" value="Unassembled WGS sequence"/>
</dbReference>
<comment type="caution">
    <text evidence="1">The sequence shown here is derived from an EMBL/GenBank/DDBJ whole genome shotgun (WGS) entry which is preliminary data.</text>
</comment>
<proteinExistence type="predicted"/>
<organism evidence="1 2">
    <name type="scientific">Thauera sinica</name>
    <dbReference type="NCBI Taxonomy" id="2665146"/>
    <lineage>
        <taxon>Bacteria</taxon>
        <taxon>Pseudomonadati</taxon>
        <taxon>Pseudomonadota</taxon>
        <taxon>Betaproteobacteria</taxon>
        <taxon>Rhodocyclales</taxon>
        <taxon>Zoogloeaceae</taxon>
        <taxon>Thauera</taxon>
    </lineage>
</organism>
<protein>
    <recommendedName>
        <fullName evidence="3">Restriction endonuclease type IV Mrr domain-containing protein</fullName>
    </recommendedName>
</protein>
<sequence length="318" mass="35029">MDMPTDTSSSGQPDEAVRIREWLGDDALAYLLKKHAGGVSGAKGVRYEDVFAVVQVAESARSKGQACSDVRLEAQVPLCFVDDLCVTDTAVPHRRYFQLKNSPGASWFSGQGSLACDCVQQEQLCRLKGETGTDLVIVTSDRKAAQRLKDTMPDGLKGFTRVMWFPWEVSLPLLCEKWIAEFSALAWLSKHAEPTFHDVVEVLGVLCGAWIRHGGSVTAHQVFEAARSSSPTLIRPLVPDDEAVHALRDDFKVAIAGVENFSYSVVKGFFAWEMRHANGTMTSGVLSHDCFSDQFKALQSRVVKLAPLTFESMEDQLL</sequence>
<dbReference type="RefSeq" id="WP_157748670.1">
    <property type="nucleotide sequence ID" value="NZ_JBHSOG010000005.1"/>
</dbReference>
<evidence type="ECO:0008006" key="3">
    <source>
        <dbReference type="Google" id="ProtNLM"/>
    </source>
</evidence>
<name>A0ABW1AKQ1_9RHOO</name>